<dbReference type="SMR" id="G4ZMN1"/>
<evidence type="ECO:0000313" key="3">
    <source>
        <dbReference type="Proteomes" id="UP000002640"/>
    </source>
</evidence>
<dbReference type="GeneID" id="20642120"/>
<evidence type="ECO:0000256" key="1">
    <source>
        <dbReference type="SAM" id="Phobius"/>
    </source>
</evidence>
<keyword evidence="3" id="KW-1185">Reference proteome</keyword>
<keyword evidence="1" id="KW-0472">Membrane</keyword>
<sequence>MTAEPVSPEFEYVNLSRGSFALWWCILLAVHLVTSGYHLAYALFYWGLEDTFLYECFDFVGIGMQAKHFRAIAAVNLTLAAMHCICAMLMFVGSIYHGRLVYSPWLNDKKASKEIFGLEITDGSLVFRLRSFISQLYGKVLARQGLLGVNGSKFHTILIARKLAETTLQSVQAYRMSWLLPRMTLNRSFVTQLLVFVCHLLVPVAVVLSYVGDYNPQIAGFPMEKWYDDDWFAHAISEFQMIVVVSWPDLVSRSIFSLGVVFSTTNMKELLRPAPTVSSRIACDTVAVKPIRDTPHPKSSAPPTLDLEPPISNNCSRTILSERRLRRAVYILLLLWGVVVLALHAQASVRPALPQCLLQVYPWGVSAQACYLVDLNCEQLGIYGKQHQLEEKWGEFDRSNAIILVIRHCPSLEMPDSLQDFSHARIVKIFDSTIDSWSASAALTNTNHPSMMWLYLTRVNMTGGVLYAGLQSSDFPHKLLDIELYFTNLRSLPDDLDSKWIVGTFIYIEYSQLTSALVRLEPTHLILTGNPIAELPPEVFEINGIQVLGVGGTELLELPRNVTKFSPTLRSIYMTDTDISFLWQWIDPFVTKSLALEGWSLFMAGSMYCKELDRISSGETDAFSSMQLSGYSELLMDPYRQNRDVILHTVSCTPGYTADTYQIDVAYSG</sequence>
<dbReference type="AlphaFoldDB" id="G4ZMN1"/>
<feature type="transmembrane region" description="Helical" evidence="1">
    <location>
        <begin position="21"/>
        <end position="48"/>
    </location>
</feature>
<dbReference type="SUPFAM" id="SSF52058">
    <property type="entry name" value="L domain-like"/>
    <property type="match status" value="1"/>
</dbReference>
<dbReference type="Gene3D" id="3.80.10.10">
    <property type="entry name" value="Ribonuclease Inhibitor"/>
    <property type="match status" value="1"/>
</dbReference>
<dbReference type="InParanoid" id="G4ZMN1"/>
<feature type="transmembrane region" description="Helical" evidence="1">
    <location>
        <begin position="189"/>
        <end position="211"/>
    </location>
</feature>
<dbReference type="RefSeq" id="XP_009529415.1">
    <property type="nucleotide sequence ID" value="XM_009531120.1"/>
</dbReference>
<reference evidence="2 3" key="1">
    <citation type="journal article" date="2006" name="Science">
        <title>Phytophthora genome sequences uncover evolutionary origins and mechanisms of pathogenesis.</title>
        <authorList>
            <person name="Tyler B.M."/>
            <person name="Tripathy S."/>
            <person name="Zhang X."/>
            <person name="Dehal P."/>
            <person name="Jiang R.H."/>
            <person name="Aerts A."/>
            <person name="Arredondo F.D."/>
            <person name="Baxter L."/>
            <person name="Bensasson D."/>
            <person name="Beynon J.L."/>
            <person name="Chapman J."/>
            <person name="Damasceno C.M."/>
            <person name="Dorrance A.E."/>
            <person name="Dou D."/>
            <person name="Dickerman A.W."/>
            <person name="Dubchak I.L."/>
            <person name="Garbelotto M."/>
            <person name="Gijzen M."/>
            <person name="Gordon S.G."/>
            <person name="Govers F."/>
            <person name="Grunwald N.J."/>
            <person name="Huang W."/>
            <person name="Ivors K.L."/>
            <person name="Jones R.W."/>
            <person name="Kamoun S."/>
            <person name="Krampis K."/>
            <person name="Lamour K.H."/>
            <person name="Lee M.K."/>
            <person name="McDonald W.H."/>
            <person name="Medina M."/>
            <person name="Meijer H.J."/>
            <person name="Nordberg E.K."/>
            <person name="Maclean D.J."/>
            <person name="Ospina-Giraldo M.D."/>
            <person name="Morris P.F."/>
            <person name="Phuntumart V."/>
            <person name="Putnam N.H."/>
            <person name="Rash S."/>
            <person name="Rose J.K."/>
            <person name="Sakihama Y."/>
            <person name="Salamov A.A."/>
            <person name="Savidor A."/>
            <person name="Scheuring C.F."/>
            <person name="Smith B.M."/>
            <person name="Sobral B.W."/>
            <person name="Terry A."/>
            <person name="Torto-Alalibo T.A."/>
            <person name="Win J."/>
            <person name="Xu Z."/>
            <person name="Zhang H."/>
            <person name="Grigoriev I.V."/>
            <person name="Rokhsar D.S."/>
            <person name="Boore J.L."/>
        </authorList>
    </citation>
    <scope>NUCLEOTIDE SEQUENCE [LARGE SCALE GENOMIC DNA]</scope>
    <source>
        <strain evidence="2 3">P6497</strain>
    </source>
</reference>
<gene>
    <name evidence="2" type="ORF">PHYSODRAFT_302117</name>
</gene>
<dbReference type="Proteomes" id="UP000002640">
    <property type="component" value="Unassembled WGS sequence"/>
</dbReference>
<keyword evidence="1" id="KW-0812">Transmembrane</keyword>
<keyword evidence="1" id="KW-1133">Transmembrane helix</keyword>
<organism evidence="2 3">
    <name type="scientific">Phytophthora sojae (strain P6497)</name>
    <name type="common">Soybean stem and root rot agent</name>
    <name type="synonym">Phytophthora megasperma f. sp. glycines</name>
    <dbReference type="NCBI Taxonomy" id="1094619"/>
    <lineage>
        <taxon>Eukaryota</taxon>
        <taxon>Sar</taxon>
        <taxon>Stramenopiles</taxon>
        <taxon>Oomycota</taxon>
        <taxon>Peronosporomycetes</taxon>
        <taxon>Peronosporales</taxon>
        <taxon>Peronosporaceae</taxon>
        <taxon>Phytophthora</taxon>
    </lineage>
</organism>
<protein>
    <submittedName>
        <fullName evidence="2">Uncharacterized protein</fullName>
    </submittedName>
</protein>
<dbReference type="EMBL" id="JH159155">
    <property type="protein sequence ID" value="EGZ15666.1"/>
    <property type="molecule type" value="Genomic_DNA"/>
</dbReference>
<name>G4ZMN1_PHYSP</name>
<accession>G4ZMN1</accession>
<dbReference type="KEGG" id="psoj:PHYSODRAFT_302117"/>
<feature type="transmembrane region" description="Helical" evidence="1">
    <location>
        <begin position="68"/>
        <end position="92"/>
    </location>
</feature>
<dbReference type="InterPro" id="IPR032675">
    <property type="entry name" value="LRR_dom_sf"/>
</dbReference>
<proteinExistence type="predicted"/>
<evidence type="ECO:0000313" key="2">
    <source>
        <dbReference type="EMBL" id="EGZ15666.1"/>
    </source>
</evidence>
<feature type="transmembrane region" description="Helical" evidence="1">
    <location>
        <begin position="328"/>
        <end position="347"/>
    </location>
</feature>